<sequence length="82" mass="8654">MTLLTGYQTPQAIRRAGQSRLRTWLVKRKVRSADQIATDALAAAKAQHTVVPASGTSKRSSLWPGDASTSCGPCSARTGPSN</sequence>
<evidence type="ECO:0000256" key="1">
    <source>
        <dbReference type="SAM" id="MobiDB-lite"/>
    </source>
</evidence>
<gene>
    <name evidence="2" type="ORF">BJ993_004931</name>
</gene>
<feature type="compositionally biased region" description="Polar residues" evidence="1">
    <location>
        <begin position="67"/>
        <end position="82"/>
    </location>
</feature>
<dbReference type="AlphaFoldDB" id="A0A7Y9ZPM3"/>
<dbReference type="EMBL" id="JACBZM010000002">
    <property type="protein sequence ID" value="NYI47785.1"/>
    <property type="molecule type" value="Genomic_DNA"/>
</dbReference>
<feature type="region of interest" description="Disordered" evidence="1">
    <location>
        <begin position="48"/>
        <end position="82"/>
    </location>
</feature>
<comment type="caution">
    <text evidence="2">The sequence shown here is derived from an EMBL/GenBank/DDBJ whole genome shotgun (WGS) entry which is preliminary data.</text>
</comment>
<proteinExistence type="predicted"/>
<dbReference type="Proteomes" id="UP000562045">
    <property type="component" value="Unassembled WGS sequence"/>
</dbReference>
<organism evidence="2 3">
    <name type="scientific">Nocardioides aromaticivorans</name>
    <dbReference type="NCBI Taxonomy" id="200618"/>
    <lineage>
        <taxon>Bacteria</taxon>
        <taxon>Bacillati</taxon>
        <taxon>Actinomycetota</taxon>
        <taxon>Actinomycetes</taxon>
        <taxon>Propionibacteriales</taxon>
        <taxon>Nocardioidaceae</taxon>
        <taxon>Nocardioides</taxon>
    </lineage>
</organism>
<reference evidence="2 3" key="1">
    <citation type="submission" date="2020-07" db="EMBL/GenBank/DDBJ databases">
        <title>Sequencing the genomes of 1000 actinobacteria strains.</title>
        <authorList>
            <person name="Klenk H.-P."/>
        </authorList>
    </citation>
    <scope>NUCLEOTIDE SEQUENCE [LARGE SCALE GENOMIC DNA]</scope>
    <source>
        <strain evidence="2 3">DSM 15131</strain>
    </source>
</reference>
<accession>A0A7Y9ZPM3</accession>
<protein>
    <submittedName>
        <fullName evidence="2">Uncharacterized protein</fullName>
    </submittedName>
</protein>
<dbReference type="RefSeq" id="WP_169702102.1">
    <property type="nucleotide sequence ID" value="NZ_JACBZM010000002.1"/>
</dbReference>
<evidence type="ECO:0000313" key="3">
    <source>
        <dbReference type="Proteomes" id="UP000562045"/>
    </source>
</evidence>
<name>A0A7Y9ZPM3_9ACTN</name>
<evidence type="ECO:0000313" key="2">
    <source>
        <dbReference type="EMBL" id="NYI47785.1"/>
    </source>
</evidence>